<dbReference type="InterPro" id="IPR012340">
    <property type="entry name" value="NA-bd_OB-fold"/>
</dbReference>
<dbReference type="SUPFAM" id="SSF50249">
    <property type="entry name" value="Nucleic acid-binding proteins"/>
    <property type="match status" value="1"/>
</dbReference>
<evidence type="ECO:0000256" key="6">
    <source>
        <dbReference type="ARBA" id="ARBA00023204"/>
    </source>
</evidence>
<comment type="similarity">
    <text evidence="2 8">Belongs to the RecO family.</text>
</comment>
<dbReference type="InterPro" id="IPR022572">
    <property type="entry name" value="DNA_rep/recomb_RecO_N"/>
</dbReference>
<dbReference type="SUPFAM" id="SSF57863">
    <property type="entry name" value="ArfGap/RecO-like zinc finger"/>
    <property type="match status" value="1"/>
</dbReference>
<dbReference type="NCBIfam" id="TIGR00613">
    <property type="entry name" value="reco"/>
    <property type="match status" value="1"/>
</dbReference>
<sequence length="253" mass="29141">MHEQVDFESACLLHHRVVGEQDAIVTFFTRRYGRLSLWVTGVLSNPGAIPLFKPLLISWRSKNDNARLQKVELDPAYPDVIKSSFCSEFLFTAFYINELCMKFLPTHADNPALYNDYLWMLDSLAKRVFIEPVLRIFERQLLITTGHLSDLSVDALSGQTIQPELHYCLLKHPHYGLGISEFHSFQVGEHPTAQRYGDVLILGKHLIAFNNNDVSDPTTLSDVKRLMRHIILYLMDGKPFKSRSLFKSYKLKQ</sequence>
<dbReference type="Gene3D" id="1.20.1440.120">
    <property type="entry name" value="Recombination protein O, C-terminal domain"/>
    <property type="match status" value="1"/>
</dbReference>
<dbReference type="InterPro" id="IPR042242">
    <property type="entry name" value="RecO_C"/>
</dbReference>
<evidence type="ECO:0000256" key="3">
    <source>
        <dbReference type="ARBA" id="ARBA00021310"/>
    </source>
</evidence>
<reference evidence="11" key="1">
    <citation type="journal article" date="2019" name="Int. J. Syst. Evol. Microbiol.">
        <title>The Global Catalogue of Microorganisms (GCM) 10K type strain sequencing project: providing services to taxonomists for standard genome sequencing and annotation.</title>
        <authorList>
            <consortium name="The Broad Institute Genomics Platform"/>
            <consortium name="The Broad Institute Genome Sequencing Center for Infectious Disease"/>
            <person name="Wu L."/>
            <person name="Ma J."/>
        </authorList>
    </citation>
    <scope>NUCLEOTIDE SEQUENCE [LARGE SCALE GENOMIC DNA]</scope>
    <source>
        <strain evidence="11">KCTC 52438</strain>
    </source>
</reference>
<evidence type="ECO:0000256" key="1">
    <source>
        <dbReference type="ARBA" id="ARBA00003065"/>
    </source>
</evidence>
<accession>A0ABV7HCS4</accession>
<dbReference type="InterPro" id="IPR037278">
    <property type="entry name" value="ARFGAP/RecO"/>
</dbReference>
<dbReference type="PANTHER" id="PTHR33991:SF1">
    <property type="entry name" value="DNA REPAIR PROTEIN RECO"/>
    <property type="match status" value="1"/>
</dbReference>
<keyword evidence="5 8" id="KW-0233">DNA recombination</keyword>
<dbReference type="Proteomes" id="UP001595476">
    <property type="component" value="Unassembled WGS sequence"/>
</dbReference>
<comment type="caution">
    <text evidence="10">The sequence shown here is derived from an EMBL/GenBank/DDBJ whole genome shotgun (WGS) entry which is preliminary data.</text>
</comment>
<organism evidence="10 11">
    <name type="scientific">Litoribrevibacter euphylliae</name>
    <dbReference type="NCBI Taxonomy" id="1834034"/>
    <lineage>
        <taxon>Bacteria</taxon>
        <taxon>Pseudomonadati</taxon>
        <taxon>Pseudomonadota</taxon>
        <taxon>Gammaproteobacteria</taxon>
        <taxon>Oceanospirillales</taxon>
        <taxon>Oceanospirillaceae</taxon>
        <taxon>Litoribrevibacter</taxon>
    </lineage>
</organism>
<dbReference type="Pfam" id="PF11967">
    <property type="entry name" value="RecO_N"/>
    <property type="match status" value="1"/>
</dbReference>
<dbReference type="Pfam" id="PF02565">
    <property type="entry name" value="RecO_C"/>
    <property type="match status" value="1"/>
</dbReference>
<dbReference type="PANTHER" id="PTHR33991">
    <property type="entry name" value="DNA REPAIR PROTEIN RECO"/>
    <property type="match status" value="1"/>
</dbReference>
<evidence type="ECO:0000256" key="8">
    <source>
        <dbReference type="HAMAP-Rule" id="MF_00201"/>
    </source>
</evidence>
<proteinExistence type="inferred from homology"/>
<evidence type="ECO:0000313" key="11">
    <source>
        <dbReference type="Proteomes" id="UP001595476"/>
    </source>
</evidence>
<evidence type="ECO:0000256" key="2">
    <source>
        <dbReference type="ARBA" id="ARBA00007452"/>
    </source>
</evidence>
<dbReference type="EMBL" id="JBHRSZ010000002">
    <property type="protein sequence ID" value="MFC3150489.1"/>
    <property type="molecule type" value="Genomic_DNA"/>
</dbReference>
<keyword evidence="6 8" id="KW-0234">DNA repair</keyword>
<keyword evidence="11" id="KW-1185">Reference proteome</keyword>
<comment type="function">
    <text evidence="1 8">Involved in DNA repair and RecF pathway recombination.</text>
</comment>
<name>A0ABV7HCS4_9GAMM</name>
<evidence type="ECO:0000256" key="4">
    <source>
        <dbReference type="ARBA" id="ARBA00022763"/>
    </source>
</evidence>
<evidence type="ECO:0000313" key="10">
    <source>
        <dbReference type="EMBL" id="MFC3150489.1"/>
    </source>
</evidence>
<keyword evidence="4 8" id="KW-0227">DNA damage</keyword>
<dbReference type="RefSeq" id="WP_386717377.1">
    <property type="nucleotide sequence ID" value="NZ_JBHRSZ010000002.1"/>
</dbReference>
<dbReference type="InterPro" id="IPR003717">
    <property type="entry name" value="RecO"/>
</dbReference>
<dbReference type="HAMAP" id="MF_00201">
    <property type="entry name" value="RecO"/>
    <property type="match status" value="1"/>
</dbReference>
<protein>
    <recommendedName>
        <fullName evidence="3 8">DNA repair protein RecO</fullName>
    </recommendedName>
    <alternativeName>
        <fullName evidence="7 8">Recombination protein O</fullName>
    </alternativeName>
</protein>
<evidence type="ECO:0000259" key="9">
    <source>
        <dbReference type="Pfam" id="PF11967"/>
    </source>
</evidence>
<feature type="domain" description="DNA replication/recombination mediator RecO N-terminal" evidence="9">
    <location>
        <begin position="9"/>
        <end position="73"/>
    </location>
</feature>
<evidence type="ECO:0000256" key="5">
    <source>
        <dbReference type="ARBA" id="ARBA00023172"/>
    </source>
</evidence>
<evidence type="ECO:0000256" key="7">
    <source>
        <dbReference type="ARBA" id="ARBA00033409"/>
    </source>
</evidence>
<dbReference type="Gene3D" id="2.40.50.140">
    <property type="entry name" value="Nucleic acid-binding proteins"/>
    <property type="match status" value="1"/>
</dbReference>
<gene>
    <name evidence="8 10" type="primary">recO</name>
    <name evidence="10" type="ORF">ACFOEK_05595</name>
</gene>